<feature type="compositionally biased region" description="Polar residues" evidence="6">
    <location>
        <begin position="47"/>
        <end position="56"/>
    </location>
</feature>
<evidence type="ECO:0000256" key="4">
    <source>
        <dbReference type="ARBA" id="ARBA00022737"/>
    </source>
</evidence>
<comment type="caution">
    <text evidence="7">The sequence shown here is derived from an EMBL/GenBank/DDBJ whole genome shotgun (WGS) entry which is preliminary data.</text>
</comment>
<evidence type="ECO:0000256" key="1">
    <source>
        <dbReference type="ARBA" id="ARBA00004123"/>
    </source>
</evidence>
<feature type="region of interest" description="Disordered" evidence="6">
    <location>
        <begin position="1"/>
        <end position="211"/>
    </location>
</feature>
<evidence type="ECO:0000313" key="7">
    <source>
        <dbReference type="EMBL" id="TIB95156.1"/>
    </source>
</evidence>
<name>A0A4T0NGN6_9BASI</name>
<dbReference type="EMBL" id="SPRH01000105">
    <property type="protein sequence ID" value="TIB95156.1"/>
    <property type="molecule type" value="Genomic_DNA"/>
</dbReference>
<dbReference type="PANTHER" id="PTHR15651">
    <property type="entry name" value="ARMADILLO REPEAT-CONTAINING PROTEIN 8"/>
    <property type="match status" value="1"/>
</dbReference>
<feature type="compositionally biased region" description="Basic and acidic residues" evidence="6">
    <location>
        <begin position="73"/>
        <end position="102"/>
    </location>
</feature>
<evidence type="ECO:0000256" key="6">
    <source>
        <dbReference type="SAM" id="MobiDB-lite"/>
    </source>
</evidence>
<dbReference type="SUPFAM" id="SSF48371">
    <property type="entry name" value="ARM repeat"/>
    <property type="match status" value="2"/>
</dbReference>
<dbReference type="AlphaFoldDB" id="A0A4T0NGN6"/>
<dbReference type="SMART" id="SM00185">
    <property type="entry name" value="ARM"/>
    <property type="match status" value="6"/>
</dbReference>
<dbReference type="InterPro" id="IPR013218">
    <property type="entry name" value="Dsn1/Mis13"/>
</dbReference>
<dbReference type="Pfam" id="PF08202">
    <property type="entry name" value="MIS13"/>
    <property type="match status" value="1"/>
</dbReference>
<evidence type="ECO:0000256" key="2">
    <source>
        <dbReference type="ARBA" id="ARBA00004496"/>
    </source>
</evidence>
<dbReference type="InterPro" id="IPR011989">
    <property type="entry name" value="ARM-like"/>
</dbReference>
<dbReference type="GO" id="GO:0007059">
    <property type="term" value="P:chromosome segregation"/>
    <property type="evidence" value="ECO:0007669"/>
    <property type="project" value="InterPro"/>
</dbReference>
<dbReference type="Gene3D" id="1.25.10.10">
    <property type="entry name" value="Leucine-rich Repeat Variant"/>
    <property type="match status" value="2"/>
</dbReference>
<proteinExistence type="predicted"/>
<dbReference type="GO" id="GO:0034657">
    <property type="term" value="C:GID complex"/>
    <property type="evidence" value="ECO:0007669"/>
    <property type="project" value="TreeGrafter"/>
</dbReference>
<protein>
    <submittedName>
        <fullName evidence="7">ARM repeat-containing protein</fullName>
    </submittedName>
</protein>
<dbReference type="GO" id="GO:0000444">
    <property type="term" value="C:MIS12/MIND type complex"/>
    <property type="evidence" value="ECO:0007669"/>
    <property type="project" value="InterPro"/>
</dbReference>
<dbReference type="GO" id="GO:0005737">
    <property type="term" value="C:cytoplasm"/>
    <property type="evidence" value="ECO:0007669"/>
    <property type="project" value="UniProtKB-SubCell"/>
</dbReference>
<sequence>MAATSTSHNNNFNLLLPPLEDEDIDEPPASAPLPTNHSRKKPRLEKQSSLSKTQPIDQELKHKDKHRNQKSSTLKDTKSSQTRKHNDSSKEPPAKVPKEARKSQKSSINGQVSTSKEAHRTEVLPPHQKVVAPSKIPKPFKIPENPHTNITTTPMKPRQPQISKHVDISAPMPIAETPAIKANKDLRKSRRSSVGNRGKRSSSWSRAGIIVPPHPDLNSTEFCRHIDEDLPDPRRFRILFEWCRYRACNPDVVKPRRSKRVEESELNEQKMLLNAINNKETVALAQTIVENWVKSLNTNAPPWMPPKSNKEKEKAKNPENEKYKELISKSQETLTRLKQEDEIWSKLRSNARLAEQESVDVYNIDASENKEESEDIQLDYLPEGIRSDVLEILNKPTTTSKSINQNEKMNQLNFTIAELDQVYHQGAIYTETSDIYTNNVMSHYLKLLRNRLSIDSNDNENENKPDKEKTLPSTLTLAASNNKYEQNDALPLLRAISRPIQQQDQKRVSNEDDDDRADDHYLMDANYLKKLKNTVIGDQEQKRRLASNKDNLEMLLVHISPARLHNQADIDKLVQATLILGSLYTKSQPPHLSKLITGVVPRLIETATVCSCPNVLEYLFRCLRNVGLYYNNMSTVLATTQGGIDGDAMYIDDDLSCKAVTELNAIFLSPHLPSLFRHLKSTNKQLIINLLTLLTAANDSRQKASLIAIDGLLDYVVRYTFCDVQKVQIAALKALGILCKDYPPAVMALRQVDPRAIQSLTTFFECKNPQLRLEACVAQQSDFHRTDGPPTIQLISTIDRPKALELIEQLIRLLDESLEIQIPTSFILANILSDATDLEDHACKSDDEYNVEGSQLSRDNLRLQEGILMIVAALALHLDELRTAIVEAQLLKPVAISLKHSAKGIRGSAAQCVRALSRSVGVLRTSLVDSGVELTLLDIISNDEEDERNRVIALMALANLVCGFSPLKQKLIQTGGVKILVKLTYSLSYKVRLNTLWAIKNMVFAASTELKRFVCDQIGWEHFSNLLKDPNIEVVEQVLFVLRNLVTRELDIGLVYNGFGGQDKFLEAIEQKFQTNQVEILLQTAYIINNVATGSDEQKRSLLWRPIICQGLHRLLTHWDERLRAASAWTLRNLTNQTDGQAYRSRIEILTRMRSLEFDKKLATLSEDHYSVSEPARLALDGMNN</sequence>
<dbReference type="GO" id="GO:0005634">
    <property type="term" value="C:nucleus"/>
    <property type="evidence" value="ECO:0007669"/>
    <property type="project" value="UniProtKB-SubCell"/>
</dbReference>
<dbReference type="GO" id="GO:0043161">
    <property type="term" value="P:proteasome-mediated ubiquitin-dependent protein catabolic process"/>
    <property type="evidence" value="ECO:0007669"/>
    <property type="project" value="TreeGrafter"/>
</dbReference>
<feature type="compositionally biased region" description="Basic and acidic residues" evidence="6">
    <location>
        <begin position="308"/>
        <end position="322"/>
    </location>
</feature>
<accession>A0A4T0NGN6</accession>
<reference evidence="7 8" key="1">
    <citation type="submission" date="2019-03" db="EMBL/GenBank/DDBJ databases">
        <title>Sequencing 25 genomes of Wallemia mellicola.</title>
        <authorList>
            <person name="Gostincar C."/>
        </authorList>
    </citation>
    <scope>NUCLEOTIDE SEQUENCE [LARGE SCALE GENOMIC DNA]</scope>
    <source>
        <strain evidence="7 8">EXF-1262</strain>
    </source>
</reference>
<evidence type="ECO:0000256" key="3">
    <source>
        <dbReference type="ARBA" id="ARBA00022490"/>
    </source>
</evidence>
<dbReference type="Pfam" id="PF00514">
    <property type="entry name" value="Arm"/>
    <property type="match status" value="1"/>
</dbReference>
<dbReference type="InterPro" id="IPR038739">
    <property type="entry name" value="ARMC8/Vid28"/>
</dbReference>
<evidence type="ECO:0000313" key="8">
    <source>
        <dbReference type="Proteomes" id="UP000307169"/>
    </source>
</evidence>
<feature type="compositionally biased region" description="Polar residues" evidence="6">
    <location>
        <begin position="105"/>
        <end position="115"/>
    </location>
</feature>
<gene>
    <name evidence="7" type="ORF">E3Q17_04373</name>
</gene>
<dbReference type="PANTHER" id="PTHR15651:SF7">
    <property type="entry name" value="ARMADILLO REPEAT-CONTAINING PROTEIN 8"/>
    <property type="match status" value="1"/>
</dbReference>
<keyword evidence="5" id="KW-0539">Nucleus</keyword>
<dbReference type="InterPro" id="IPR000225">
    <property type="entry name" value="Armadillo"/>
</dbReference>
<evidence type="ECO:0000256" key="5">
    <source>
        <dbReference type="ARBA" id="ARBA00023242"/>
    </source>
</evidence>
<comment type="subcellular location">
    <subcellularLocation>
        <location evidence="2">Cytoplasm</location>
    </subcellularLocation>
    <subcellularLocation>
        <location evidence="1">Nucleus</location>
    </subcellularLocation>
</comment>
<organism evidence="7 8">
    <name type="scientific">Wallemia mellicola</name>
    <dbReference type="NCBI Taxonomy" id="1708541"/>
    <lineage>
        <taxon>Eukaryota</taxon>
        <taxon>Fungi</taxon>
        <taxon>Dikarya</taxon>
        <taxon>Basidiomycota</taxon>
        <taxon>Wallemiomycotina</taxon>
        <taxon>Wallemiomycetes</taxon>
        <taxon>Wallemiales</taxon>
        <taxon>Wallemiaceae</taxon>
        <taxon>Wallemia</taxon>
    </lineage>
</organism>
<keyword evidence="4" id="KW-0677">Repeat</keyword>
<dbReference type="GO" id="GO:0051301">
    <property type="term" value="P:cell division"/>
    <property type="evidence" value="ECO:0007669"/>
    <property type="project" value="InterPro"/>
</dbReference>
<dbReference type="Proteomes" id="UP000307169">
    <property type="component" value="Unassembled WGS sequence"/>
</dbReference>
<feature type="compositionally biased region" description="Low complexity" evidence="6">
    <location>
        <begin position="9"/>
        <end position="18"/>
    </location>
</feature>
<feature type="region of interest" description="Disordered" evidence="6">
    <location>
        <begin position="299"/>
        <end position="322"/>
    </location>
</feature>
<dbReference type="InterPro" id="IPR016024">
    <property type="entry name" value="ARM-type_fold"/>
</dbReference>
<keyword evidence="3" id="KW-0963">Cytoplasm</keyword>